<accession>E7A2M7</accession>
<keyword evidence="3" id="KW-1185">Reference proteome</keyword>
<dbReference type="PANTHER" id="PTHR34213:SF2">
    <property type="entry name" value="NUCLEAR TRANSPORT FACTOR 2 (NTF2) FAMILY PROTEIN"/>
    <property type="match status" value="1"/>
</dbReference>
<dbReference type="EMBL" id="FQ311473">
    <property type="protein sequence ID" value="CBQ73734.1"/>
    <property type="molecule type" value="Genomic_DNA"/>
</dbReference>
<proteinExistence type="predicted"/>
<reference evidence="2 3" key="1">
    <citation type="journal article" date="2010" name="Science">
        <title>Pathogenicity determinants in smut fungi revealed by genome comparison.</title>
        <authorList>
            <person name="Schirawski J."/>
            <person name="Mannhaupt G."/>
            <person name="Muench K."/>
            <person name="Brefort T."/>
            <person name="Schipper K."/>
            <person name="Doehlemann G."/>
            <person name="Di Stasio M."/>
            <person name="Roessel N."/>
            <person name="Mendoza-Mendoza A."/>
            <person name="Pester D."/>
            <person name="Mueller O."/>
            <person name="Winterberg B."/>
            <person name="Meyer E."/>
            <person name="Ghareeb H."/>
            <person name="Wollenberg T."/>
            <person name="Muensterkoetter M."/>
            <person name="Wong P."/>
            <person name="Walter M."/>
            <person name="Stukenbrock E."/>
            <person name="Gueldener U."/>
            <person name="Kahmann R."/>
        </authorList>
    </citation>
    <scope>NUCLEOTIDE SEQUENCE [LARGE SCALE GENOMIC DNA]</scope>
    <source>
        <strain evidence="3">SRZ2</strain>
    </source>
</reference>
<feature type="signal peptide" evidence="1">
    <location>
        <begin position="1"/>
        <end position="30"/>
    </location>
</feature>
<dbReference type="Proteomes" id="UP000008867">
    <property type="component" value="Chromosome 8"/>
</dbReference>
<dbReference type="eggNOG" id="ENOG502S8KX">
    <property type="taxonomic scope" value="Eukaryota"/>
</dbReference>
<dbReference type="VEuPathDB" id="FungiDB:sr14327"/>
<keyword evidence="1" id="KW-0732">Signal</keyword>
<evidence type="ECO:0000313" key="2">
    <source>
        <dbReference type="EMBL" id="CBQ73734.1"/>
    </source>
</evidence>
<name>E7A2M7_SPORE</name>
<sequence length="255" mass="27919">MRLWPNGVLSRPSTFASPSTLFTLLTVSLATPTTTATTSAAISNTFAPQRTFRLGRPAAFASHPYTTMSASASLPAQTESFSGFASSPVLAPTAETSQLVRDAMELFGARPSAAIFARWSPGAVFADPICHAEGYAQYLAQWYGMPAAFAHSETLAWKLITQQEDRVEYVQLQRYKVKGLGVTKDMVSTVVMQRDPATNTITRFEDRWNHKPLGGVFSWPFRRLNAVTLPWIVGVPKETKLVMQGKTPTAGQKDL</sequence>
<dbReference type="PANTHER" id="PTHR34213">
    <property type="entry name" value="NUCLEAR TRANSPORT FACTOR 2 (NTF2) FAMILY PROTEIN"/>
    <property type="match status" value="1"/>
</dbReference>
<dbReference type="AlphaFoldDB" id="E7A2M7"/>
<dbReference type="SUPFAM" id="SSF54427">
    <property type="entry name" value="NTF2-like"/>
    <property type="match status" value="1"/>
</dbReference>
<evidence type="ECO:0000313" key="3">
    <source>
        <dbReference type="Proteomes" id="UP000008867"/>
    </source>
</evidence>
<protein>
    <recommendedName>
        <fullName evidence="4">SnoaL-like domain-containing protein</fullName>
    </recommendedName>
</protein>
<evidence type="ECO:0000256" key="1">
    <source>
        <dbReference type="SAM" id="SignalP"/>
    </source>
</evidence>
<dbReference type="InterPro" id="IPR032710">
    <property type="entry name" value="NTF2-like_dom_sf"/>
</dbReference>
<dbReference type="OrthoDB" id="2400485at2759"/>
<feature type="chain" id="PRO_5003216812" description="SnoaL-like domain-containing protein" evidence="1">
    <location>
        <begin position="31"/>
        <end position="255"/>
    </location>
</feature>
<dbReference type="HOGENOM" id="CLU_092849_0_0_1"/>
<organism evidence="2 3">
    <name type="scientific">Sporisorium reilianum (strain SRZ2)</name>
    <name type="common">Maize head smut fungus</name>
    <dbReference type="NCBI Taxonomy" id="999809"/>
    <lineage>
        <taxon>Eukaryota</taxon>
        <taxon>Fungi</taxon>
        <taxon>Dikarya</taxon>
        <taxon>Basidiomycota</taxon>
        <taxon>Ustilaginomycotina</taxon>
        <taxon>Ustilaginomycetes</taxon>
        <taxon>Ustilaginales</taxon>
        <taxon>Ustilaginaceae</taxon>
        <taxon>Sporisorium</taxon>
    </lineage>
</organism>
<gene>
    <name evidence="2" type="ORF">sr14327</name>
</gene>
<evidence type="ECO:0008006" key="4">
    <source>
        <dbReference type="Google" id="ProtNLM"/>
    </source>
</evidence>